<evidence type="ECO:0000313" key="2">
    <source>
        <dbReference type="EMBL" id="MCI45746.1"/>
    </source>
</evidence>
<keyword evidence="3" id="KW-1185">Reference proteome</keyword>
<dbReference type="Proteomes" id="UP000265520">
    <property type="component" value="Unassembled WGS sequence"/>
</dbReference>
<name>A0A392SD14_9FABA</name>
<dbReference type="AlphaFoldDB" id="A0A392SD14"/>
<evidence type="ECO:0000313" key="3">
    <source>
        <dbReference type="Proteomes" id="UP000265520"/>
    </source>
</evidence>
<proteinExistence type="predicted"/>
<evidence type="ECO:0000256" key="1">
    <source>
        <dbReference type="SAM" id="MobiDB-lite"/>
    </source>
</evidence>
<protein>
    <submittedName>
        <fullName evidence="2">Uncharacterized protein</fullName>
    </submittedName>
</protein>
<organism evidence="2 3">
    <name type="scientific">Trifolium medium</name>
    <dbReference type="NCBI Taxonomy" id="97028"/>
    <lineage>
        <taxon>Eukaryota</taxon>
        <taxon>Viridiplantae</taxon>
        <taxon>Streptophyta</taxon>
        <taxon>Embryophyta</taxon>
        <taxon>Tracheophyta</taxon>
        <taxon>Spermatophyta</taxon>
        <taxon>Magnoliopsida</taxon>
        <taxon>eudicotyledons</taxon>
        <taxon>Gunneridae</taxon>
        <taxon>Pentapetalae</taxon>
        <taxon>rosids</taxon>
        <taxon>fabids</taxon>
        <taxon>Fabales</taxon>
        <taxon>Fabaceae</taxon>
        <taxon>Papilionoideae</taxon>
        <taxon>50 kb inversion clade</taxon>
        <taxon>NPAAA clade</taxon>
        <taxon>Hologalegina</taxon>
        <taxon>IRL clade</taxon>
        <taxon>Trifolieae</taxon>
        <taxon>Trifolium</taxon>
    </lineage>
</organism>
<sequence>RRSRRIRNPAAAAAVKSENERERVRMKSGMRVLILR</sequence>
<dbReference type="EMBL" id="LXQA010347895">
    <property type="protein sequence ID" value="MCI45746.1"/>
    <property type="molecule type" value="Genomic_DNA"/>
</dbReference>
<reference evidence="2 3" key="1">
    <citation type="journal article" date="2018" name="Front. Plant Sci.">
        <title>Red Clover (Trifolium pratense) and Zigzag Clover (T. medium) - A Picture of Genomic Similarities and Differences.</title>
        <authorList>
            <person name="Dluhosova J."/>
            <person name="Istvanek J."/>
            <person name="Nedelnik J."/>
            <person name="Repkova J."/>
        </authorList>
    </citation>
    <scope>NUCLEOTIDE SEQUENCE [LARGE SCALE GENOMIC DNA]</scope>
    <source>
        <strain evidence="3">cv. 10/8</strain>
        <tissue evidence="2">Leaf</tissue>
    </source>
</reference>
<feature type="region of interest" description="Disordered" evidence="1">
    <location>
        <begin position="1"/>
        <end position="22"/>
    </location>
</feature>
<feature type="non-terminal residue" evidence="2">
    <location>
        <position position="1"/>
    </location>
</feature>
<accession>A0A392SD14</accession>
<comment type="caution">
    <text evidence="2">The sequence shown here is derived from an EMBL/GenBank/DDBJ whole genome shotgun (WGS) entry which is preliminary data.</text>
</comment>